<evidence type="ECO:0000313" key="4">
    <source>
        <dbReference type="Proteomes" id="UP000011087"/>
    </source>
</evidence>
<evidence type="ECO:0000259" key="1">
    <source>
        <dbReference type="PROSITE" id="PS50897"/>
    </source>
</evidence>
<evidence type="ECO:0000313" key="3">
    <source>
        <dbReference type="EnsemblProtists" id="EKX41271"/>
    </source>
</evidence>
<name>L1IYH3_GUITC</name>
<dbReference type="EnsemblProtists" id="EKX41271">
    <property type="protein sequence ID" value="EKX41271"/>
    <property type="gene ID" value="GUITHDRAFT_158234"/>
</dbReference>
<dbReference type="InterPro" id="IPR024964">
    <property type="entry name" value="CTLH/CRA"/>
</dbReference>
<dbReference type="InterPro" id="IPR050618">
    <property type="entry name" value="Ubq-SigPath_Reg"/>
</dbReference>
<dbReference type="RefSeq" id="XP_005828251.1">
    <property type="nucleotide sequence ID" value="XM_005828194.1"/>
</dbReference>
<dbReference type="Pfam" id="PF10607">
    <property type="entry name" value="CTLH"/>
    <property type="match status" value="1"/>
</dbReference>
<dbReference type="eggNOG" id="KOG2659">
    <property type="taxonomic scope" value="Eukaryota"/>
</dbReference>
<dbReference type="InterPro" id="IPR013144">
    <property type="entry name" value="CRA_dom"/>
</dbReference>
<dbReference type="Pfam" id="PF08513">
    <property type="entry name" value="LisH"/>
    <property type="match status" value="1"/>
</dbReference>
<proteinExistence type="predicted"/>
<gene>
    <name evidence="2" type="ORF">GUITHDRAFT_158234</name>
</gene>
<sequence>MEAWQEKLDAVNISKEDLNCLVLNFLVIEGYKDTAEKFAKESCTKADVDLNSIGDRMQIRAAVHHGNIADAIERVNDLNPEILETNVGLLFKLQQQRLIEMIREGKVQEALGFVQEELLTLCENNSVCLSMYNVGKLKMVVKDLLFELETTLSLLAFENLSKQQLPSELKQLLEPSFRHKTATSLNAAILASQDQDKESKLPLLLKMLVWVQEQ</sequence>
<reference evidence="3" key="3">
    <citation type="submission" date="2015-06" db="UniProtKB">
        <authorList>
            <consortium name="EnsemblProtists"/>
        </authorList>
    </citation>
    <scope>IDENTIFICATION</scope>
</reference>
<dbReference type="PaxDb" id="55529-EKX41271"/>
<keyword evidence="4" id="KW-1185">Reference proteome</keyword>
<dbReference type="HOGENOM" id="CLU_073203_1_1_1"/>
<reference evidence="2 4" key="1">
    <citation type="journal article" date="2012" name="Nature">
        <title>Algal genomes reveal evolutionary mosaicism and the fate of nucleomorphs.</title>
        <authorList>
            <consortium name="DOE Joint Genome Institute"/>
            <person name="Curtis B.A."/>
            <person name="Tanifuji G."/>
            <person name="Burki F."/>
            <person name="Gruber A."/>
            <person name="Irimia M."/>
            <person name="Maruyama S."/>
            <person name="Arias M.C."/>
            <person name="Ball S.G."/>
            <person name="Gile G.H."/>
            <person name="Hirakawa Y."/>
            <person name="Hopkins J.F."/>
            <person name="Kuo A."/>
            <person name="Rensing S.A."/>
            <person name="Schmutz J."/>
            <person name="Symeonidi A."/>
            <person name="Elias M."/>
            <person name="Eveleigh R.J."/>
            <person name="Herman E.K."/>
            <person name="Klute M.J."/>
            <person name="Nakayama T."/>
            <person name="Obornik M."/>
            <person name="Reyes-Prieto A."/>
            <person name="Armbrust E.V."/>
            <person name="Aves S.J."/>
            <person name="Beiko R.G."/>
            <person name="Coutinho P."/>
            <person name="Dacks J.B."/>
            <person name="Durnford D.G."/>
            <person name="Fast N.M."/>
            <person name="Green B.R."/>
            <person name="Grisdale C.J."/>
            <person name="Hempel F."/>
            <person name="Henrissat B."/>
            <person name="Hoppner M.P."/>
            <person name="Ishida K."/>
            <person name="Kim E."/>
            <person name="Koreny L."/>
            <person name="Kroth P.G."/>
            <person name="Liu Y."/>
            <person name="Malik S.B."/>
            <person name="Maier U.G."/>
            <person name="McRose D."/>
            <person name="Mock T."/>
            <person name="Neilson J.A."/>
            <person name="Onodera N.T."/>
            <person name="Poole A.M."/>
            <person name="Pritham E.J."/>
            <person name="Richards T.A."/>
            <person name="Rocap G."/>
            <person name="Roy S.W."/>
            <person name="Sarai C."/>
            <person name="Schaack S."/>
            <person name="Shirato S."/>
            <person name="Slamovits C.H."/>
            <person name="Spencer D.F."/>
            <person name="Suzuki S."/>
            <person name="Worden A.Z."/>
            <person name="Zauner S."/>
            <person name="Barry K."/>
            <person name="Bell C."/>
            <person name="Bharti A.K."/>
            <person name="Crow J.A."/>
            <person name="Grimwood J."/>
            <person name="Kramer R."/>
            <person name="Lindquist E."/>
            <person name="Lucas S."/>
            <person name="Salamov A."/>
            <person name="McFadden G.I."/>
            <person name="Lane C.E."/>
            <person name="Keeling P.J."/>
            <person name="Gray M.W."/>
            <person name="Grigoriev I.V."/>
            <person name="Archibald J.M."/>
        </authorList>
    </citation>
    <scope>NUCLEOTIDE SEQUENCE</scope>
    <source>
        <strain evidence="2 4">CCMP2712</strain>
    </source>
</reference>
<evidence type="ECO:0000313" key="2">
    <source>
        <dbReference type="EMBL" id="EKX41271.1"/>
    </source>
</evidence>
<dbReference type="PANTHER" id="PTHR12864">
    <property type="entry name" value="RAN BINDING PROTEIN 9-RELATED"/>
    <property type="match status" value="1"/>
</dbReference>
<dbReference type="STRING" id="905079.L1IYH3"/>
<dbReference type="GeneID" id="17297848"/>
<accession>L1IYH3</accession>
<dbReference type="OMA" id="KMILWAQ"/>
<dbReference type="KEGG" id="gtt:GUITHDRAFT_158234"/>
<dbReference type="SMART" id="SM00667">
    <property type="entry name" value="LisH"/>
    <property type="match status" value="1"/>
</dbReference>
<organism evidence="2">
    <name type="scientific">Guillardia theta (strain CCMP2712)</name>
    <name type="common">Cryptophyte</name>
    <dbReference type="NCBI Taxonomy" id="905079"/>
    <lineage>
        <taxon>Eukaryota</taxon>
        <taxon>Cryptophyceae</taxon>
        <taxon>Pyrenomonadales</taxon>
        <taxon>Geminigeraceae</taxon>
        <taxon>Guillardia</taxon>
    </lineage>
</organism>
<dbReference type="AlphaFoldDB" id="L1IYH3"/>
<dbReference type="SMART" id="SM00757">
    <property type="entry name" value="CRA"/>
    <property type="match status" value="1"/>
</dbReference>
<dbReference type="InterPro" id="IPR006595">
    <property type="entry name" value="CTLH_C"/>
</dbReference>
<dbReference type="PROSITE" id="PS50896">
    <property type="entry name" value="LISH"/>
    <property type="match status" value="1"/>
</dbReference>
<dbReference type="OrthoDB" id="2415936at2759"/>
<feature type="domain" description="CTLH" evidence="1">
    <location>
        <begin position="52"/>
        <end position="109"/>
    </location>
</feature>
<dbReference type="SMART" id="SM00668">
    <property type="entry name" value="CTLH"/>
    <property type="match status" value="1"/>
</dbReference>
<dbReference type="Proteomes" id="UP000011087">
    <property type="component" value="Unassembled WGS sequence"/>
</dbReference>
<dbReference type="EMBL" id="JH993025">
    <property type="protein sequence ID" value="EKX41271.1"/>
    <property type="molecule type" value="Genomic_DNA"/>
</dbReference>
<protein>
    <recommendedName>
        <fullName evidence="1">CTLH domain-containing protein</fullName>
    </recommendedName>
</protein>
<reference evidence="4" key="2">
    <citation type="submission" date="2012-11" db="EMBL/GenBank/DDBJ databases">
        <authorList>
            <person name="Kuo A."/>
            <person name="Curtis B.A."/>
            <person name="Tanifuji G."/>
            <person name="Burki F."/>
            <person name="Gruber A."/>
            <person name="Irimia M."/>
            <person name="Maruyama S."/>
            <person name="Arias M.C."/>
            <person name="Ball S.G."/>
            <person name="Gile G.H."/>
            <person name="Hirakawa Y."/>
            <person name="Hopkins J.F."/>
            <person name="Rensing S.A."/>
            <person name="Schmutz J."/>
            <person name="Symeonidi A."/>
            <person name="Elias M."/>
            <person name="Eveleigh R.J."/>
            <person name="Herman E.K."/>
            <person name="Klute M.J."/>
            <person name="Nakayama T."/>
            <person name="Obornik M."/>
            <person name="Reyes-Prieto A."/>
            <person name="Armbrust E.V."/>
            <person name="Aves S.J."/>
            <person name="Beiko R.G."/>
            <person name="Coutinho P."/>
            <person name="Dacks J.B."/>
            <person name="Durnford D.G."/>
            <person name="Fast N.M."/>
            <person name="Green B.R."/>
            <person name="Grisdale C."/>
            <person name="Hempe F."/>
            <person name="Henrissat B."/>
            <person name="Hoppner M.P."/>
            <person name="Ishida K.-I."/>
            <person name="Kim E."/>
            <person name="Koreny L."/>
            <person name="Kroth P.G."/>
            <person name="Liu Y."/>
            <person name="Malik S.-B."/>
            <person name="Maier U.G."/>
            <person name="McRose D."/>
            <person name="Mock T."/>
            <person name="Neilson J.A."/>
            <person name="Onodera N.T."/>
            <person name="Poole A.M."/>
            <person name="Pritham E.J."/>
            <person name="Richards T.A."/>
            <person name="Rocap G."/>
            <person name="Roy S.W."/>
            <person name="Sarai C."/>
            <person name="Schaack S."/>
            <person name="Shirato S."/>
            <person name="Slamovits C.H."/>
            <person name="Spencer D.F."/>
            <person name="Suzuki S."/>
            <person name="Worden A.Z."/>
            <person name="Zauner S."/>
            <person name="Barry K."/>
            <person name="Bell C."/>
            <person name="Bharti A.K."/>
            <person name="Crow J.A."/>
            <person name="Grimwood J."/>
            <person name="Kramer R."/>
            <person name="Lindquist E."/>
            <person name="Lucas S."/>
            <person name="Salamov A."/>
            <person name="McFadden G.I."/>
            <person name="Lane C.E."/>
            <person name="Keeling P.J."/>
            <person name="Gray M.W."/>
            <person name="Grigoriev I.V."/>
            <person name="Archibald J.M."/>
        </authorList>
    </citation>
    <scope>NUCLEOTIDE SEQUENCE</scope>
    <source>
        <strain evidence="4">CCMP2712</strain>
    </source>
</reference>
<dbReference type="PROSITE" id="PS50897">
    <property type="entry name" value="CTLH"/>
    <property type="match status" value="1"/>
</dbReference>
<dbReference type="InterPro" id="IPR006594">
    <property type="entry name" value="LisH"/>
</dbReference>